<gene>
    <name evidence="1" type="ORF">YC6258_00494</name>
</gene>
<sequence>MADIDCQNEIRITVFALHPVTRRQSRMDDSVHNVVLTIRFRVGRAG</sequence>
<dbReference type="Proteomes" id="UP000032266">
    <property type="component" value="Chromosome"/>
</dbReference>
<keyword evidence="2" id="KW-1185">Reference proteome</keyword>
<reference evidence="1 2" key="1">
    <citation type="submission" date="2014-01" db="EMBL/GenBank/DDBJ databases">
        <title>Full genme sequencing of cellulolytic bacterium Gynuella sunshinyii YC6258T gen. nov., sp. nov.</title>
        <authorList>
            <person name="Khan H."/>
            <person name="Chung E.J."/>
            <person name="Chung Y.R."/>
        </authorList>
    </citation>
    <scope>NUCLEOTIDE SEQUENCE [LARGE SCALE GENOMIC DNA]</scope>
    <source>
        <strain evidence="1 2">YC6258</strain>
    </source>
</reference>
<proteinExistence type="predicted"/>
<evidence type="ECO:0000313" key="1">
    <source>
        <dbReference type="EMBL" id="AJQ92544.1"/>
    </source>
</evidence>
<dbReference type="HOGENOM" id="CLU_3184273_0_0_6"/>
<dbReference type="KEGG" id="gsn:YC6258_00494"/>
<name>A0A0C5VQJ5_9GAMM</name>
<dbReference type="STRING" id="1445510.YC6258_00494"/>
<dbReference type="AlphaFoldDB" id="A0A0C5VQJ5"/>
<dbReference type="EMBL" id="CP007142">
    <property type="protein sequence ID" value="AJQ92544.1"/>
    <property type="molecule type" value="Genomic_DNA"/>
</dbReference>
<organism evidence="1 2">
    <name type="scientific">Gynuella sunshinyii YC6258</name>
    <dbReference type="NCBI Taxonomy" id="1445510"/>
    <lineage>
        <taxon>Bacteria</taxon>
        <taxon>Pseudomonadati</taxon>
        <taxon>Pseudomonadota</taxon>
        <taxon>Gammaproteobacteria</taxon>
        <taxon>Oceanospirillales</taxon>
        <taxon>Saccharospirillaceae</taxon>
        <taxon>Gynuella</taxon>
    </lineage>
</organism>
<evidence type="ECO:0000313" key="2">
    <source>
        <dbReference type="Proteomes" id="UP000032266"/>
    </source>
</evidence>
<protein>
    <submittedName>
        <fullName evidence="1">Uncharacterized protein</fullName>
    </submittedName>
</protein>
<accession>A0A0C5VQJ5</accession>